<dbReference type="SUPFAM" id="SSF47413">
    <property type="entry name" value="lambda repressor-like DNA-binding domains"/>
    <property type="match status" value="1"/>
</dbReference>
<evidence type="ECO:0008006" key="3">
    <source>
        <dbReference type="Google" id="ProtNLM"/>
    </source>
</evidence>
<reference evidence="2" key="1">
    <citation type="submission" date="2017-04" db="EMBL/GenBank/DDBJ databases">
        <authorList>
            <person name="Song Y."/>
            <person name="Cho B.-K."/>
        </authorList>
    </citation>
    <scope>NUCLEOTIDE SEQUENCE [LARGE SCALE GENOMIC DNA]</scope>
    <source>
        <strain evidence="2">SL1</strain>
    </source>
</reference>
<evidence type="ECO:0000313" key="2">
    <source>
        <dbReference type="Proteomes" id="UP000244910"/>
    </source>
</evidence>
<dbReference type="KEGG" id="cdrk:B9W14_06350"/>
<dbReference type="AlphaFoldDB" id="A0A2U8DN39"/>
<proteinExistence type="predicted"/>
<dbReference type="GO" id="GO:0003677">
    <property type="term" value="F:DNA binding"/>
    <property type="evidence" value="ECO:0007669"/>
    <property type="project" value="InterPro"/>
</dbReference>
<dbReference type="Proteomes" id="UP000244910">
    <property type="component" value="Chromosome"/>
</dbReference>
<evidence type="ECO:0000313" key="1">
    <source>
        <dbReference type="EMBL" id="AWI04130.1"/>
    </source>
</evidence>
<dbReference type="RefSeq" id="WP_032077529.1">
    <property type="nucleotide sequence ID" value="NZ_CP020953.1"/>
</dbReference>
<sequence length="67" mass="7667">MVNVKLLKAQMVLNNYTIGKLANEMGISTKTLSTRLNKSPEKFTQAEIQKIVTILKISDLMRIFFNH</sequence>
<protein>
    <recommendedName>
        <fullName evidence="3">HTH cro/C1-type domain-containing protein</fullName>
    </recommendedName>
</protein>
<dbReference type="EMBL" id="CP020953">
    <property type="protein sequence ID" value="AWI04130.1"/>
    <property type="molecule type" value="Genomic_DNA"/>
</dbReference>
<keyword evidence="2" id="KW-1185">Reference proteome</keyword>
<name>A0A2U8DN39_9CLOT</name>
<organism evidence="1 2">
    <name type="scientific">Clostridium drakei</name>
    <dbReference type="NCBI Taxonomy" id="332101"/>
    <lineage>
        <taxon>Bacteria</taxon>
        <taxon>Bacillati</taxon>
        <taxon>Bacillota</taxon>
        <taxon>Clostridia</taxon>
        <taxon>Eubacteriales</taxon>
        <taxon>Clostridiaceae</taxon>
        <taxon>Clostridium</taxon>
    </lineage>
</organism>
<dbReference type="InterPro" id="IPR010982">
    <property type="entry name" value="Lambda_DNA-bd_dom_sf"/>
</dbReference>
<accession>A0A2U8DN39</accession>
<gene>
    <name evidence="1" type="ORF">B9W14_06350</name>
</gene>